<evidence type="ECO:0000256" key="2">
    <source>
        <dbReference type="SAM" id="MobiDB-lite"/>
    </source>
</evidence>
<reference evidence="4 5" key="1">
    <citation type="submission" date="2020-10" db="EMBL/GenBank/DDBJ databases">
        <title>Whole genome sequence of oil-degrading bacteria Rhodococcus pyridinivorans strain 5Ap.</title>
        <authorList>
            <person name="Akhremchuk A.E."/>
            <person name="Valentovich L.N."/>
            <person name="Charniauskaya M.I."/>
            <person name="Bukliarevich H.A."/>
            <person name="Titok M.A."/>
        </authorList>
    </citation>
    <scope>NUCLEOTIDE SEQUENCE [LARGE SCALE GENOMIC DNA]</scope>
    <source>
        <strain evidence="4 5">5Ap</strain>
    </source>
</reference>
<evidence type="ECO:0000313" key="4">
    <source>
        <dbReference type="EMBL" id="QOV97593.1"/>
    </source>
</evidence>
<accession>A0A7M2XJM2</accession>
<evidence type="ECO:0000256" key="3">
    <source>
        <dbReference type="SAM" id="Phobius"/>
    </source>
</evidence>
<dbReference type="Proteomes" id="UP000593818">
    <property type="component" value="Chromosome"/>
</dbReference>
<protein>
    <submittedName>
        <fullName evidence="4">Uncharacterized protein</fullName>
    </submittedName>
</protein>
<keyword evidence="3" id="KW-0472">Membrane</keyword>
<dbReference type="AlphaFoldDB" id="A0A7M2XJM2"/>
<gene>
    <name evidence="4" type="ORF">INP59_16855</name>
</gene>
<dbReference type="RefSeq" id="WP_193902379.1">
    <property type="nucleotide sequence ID" value="NZ_CP063450.1"/>
</dbReference>
<dbReference type="EMBL" id="CP063450">
    <property type="protein sequence ID" value="QOV97593.1"/>
    <property type="molecule type" value="Genomic_DNA"/>
</dbReference>
<keyword evidence="3" id="KW-0812">Transmembrane</keyword>
<evidence type="ECO:0000313" key="5">
    <source>
        <dbReference type="Proteomes" id="UP000593818"/>
    </source>
</evidence>
<proteinExistence type="predicted"/>
<keyword evidence="5" id="KW-1185">Reference proteome</keyword>
<feature type="transmembrane region" description="Helical" evidence="3">
    <location>
        <begin position="96"/>
        <end position="116"/>
    </location>
</feature>
<feature type="transmembrane region" description="Helical" evidence="3">
    <location>
        <begin position="122"/>
        <end position="144"/>
    </location>
</feature>
<keyword evidence="1" id="KW-0175">Coiled coil</keyword>
<sequence length="189" mass="20366">MPADHASDRPDTGGQPLPFWEIVRREAADAAREEWERNQEAFRRQLSGYAREAGTGALLGRGTPELLPNLTAVTSRGEELTVVDARNRSWRTFVQGLGIDLGFALLSVLALAISDFDFLSGAAWATLGVLVLKTIIQTAISYIARLKIAPRYEEPAAGPTPQWPVPRLPDPGRPPSPPQGGSGQATAQS</sequence>
<organism evidence="4 5">
    <name type="scientific">Rhodococcus pyridinivorans</name>
    <dbReference type="NCBI Taxonomy" id="103816"/>
    <lineage>
        <taxon>Bacteria</taxon>
        <taxon>Bacillati</taxon>
        <taxon>Actinomycetota</taxon>
        <taxon>Actinomycetes</taxon>
        <taxon>Mycobacteriales</taxon>
        <taxon>Nocardiaceae</taxon>
        <taxon>Rhodococcus</taxon>
    </lineage>
</organism>
<feature type="coiled-coil region" evidence="1">
    <location>
        <begin position="25"/>
        <end position="52"/>
    </location>
</feature>
<keyword evidence="3" id="KW-1133">Transmembrane helix</keyword>
<feature type="region of interest" description="Disordered" evidence="2">
    <location>
        <begin position="154"/>
        <end position="189"/>
    </location>
</feature>
<name>A0A7M2XJM2_9NOCA</name>
<feature type="compositionally biased region" description="Pro residues" evidence="2">
    <location>
        <begin position="161"/>
        <end position="178"/>
    </location>
</feature>
<evidence type="ECO:0000256" key="1">
    <source>
        <dbReference type="SAM" id="Coils"/>
    </source>
</evidence>